<dbReference type="GO" id="GO:0005509">
    <property type="term" value="F:calcium ion binding"/>
    <property type="evidence" value="ECO:0007669"/>
    <property type="project" value="InterPro"/>
</dbReference>
<dbReference type="InterPro" id="IPR011992">
    <property type="entry name" value="EF-hand-dom_pair"/>
</dbReference>
<dbReference type="Proteomes" id="UP000246132">
    <property type="component" value="Unassembled WGS sequence"/>
</dbReference>
<sequence length="213" mass="22550">MKRKSIIALSAVAALGTAAAFPAFAQASMGGHHPGGQWGGPGFGMMGGMAGQGMGPGQAGGMMGNQQDMMPMMMQMHRQMMSGSGPMGGMMTGMGPMALIMDGFDADEDGFVSADEMRMGLAGQLEAYDEDGSGTLSIDEFETLHNATFRARMVDRFQALDEDGDGKVTDAEFTAPARMIERMEQMRAVMPGVMMQPGSGTMDDDDRPMMDDN</sequence>
<keyword evidence="1" id="KW-0732">Signal</keyword>
<feature type="signal peptide" evidence="1">
    <location>
        <begin position="1"/>
        <end position="25"/>
    </location>
</feature>
<accession>A0A3A8ADP6</accession>
<reference evidence="3 4" key="1">
    <citation type="journal article" date="2018" name="Int. J. Syst. Bacteriol.">
        <title>Oceaniradius stylonemae gen. nov., sp. nov., isolated from a red alga, Stylonema cornu-cervi.</title>
        <authorList>
            <person name="Jeong S."/>
        </authorList>
    </citation>
    <scope>NUCLEOTIDE SEQUENCE [LARGE SCALE GENOMIC DNA]</scope>
    <source>
        <strain evidence="3 4">StC1</strain>
    </source>
</reference>
<dbReference type="PROSITE" id="PS50222">
    <property type="entry name" value="EF_HAND_2"/>
    <property type="match status" value="2"/>
</dbReference>
<dbReference type="AlphaFoldDB" id="A0A3A8ADP6"/>
<organism evidence="3 4">
    <name type="scientific">Oceaniradius stylonematis</name>
    <dbReference type="NCBI Taxonomy" id="2184161"/>
    <lineage>
        <taxon>Bacteria</taxon>
        <taxon>Pseudomonadati</taxon>
        <taxon>Pseudomonadota</taxon>
        <taxon>Alphaproteobacteria</taxon>
        <taxon>Hyphomicrobiales</taxon>
        <taxon>Ahrensiaceae</taxon>
        <taxon>Oceaniradius</taxon>
    </lineage>
</organism>
<feature type="domain" description="EF-hand" evidence="2">
    <location>
        <begin position="100"/>
        <end position="127"/>
    </location>
</feature>
<evidence type="ECO:0000313" key="4">
    <source>
        <dbReference type="Proteomes" id="UP000246132"/>
    </source>
</evidence>
<dbReference type="PROSITE" id="PS00018">
    <property type="entry name" value="EF_HAND_1"/>
    <property type="match status" value="2"/>
</dbReference>
<proteinExistence type="predicted"/>
<dbReference type="Gene3D" id="1.10.238.10">
    <property type="entry name" value="EF-hand"/>
    <property type="match status" value="1"/>
</dbReference>
<dbReference type="OrthoDB" id="5470953at2"/>
<evidence type="ECO:0000259" key="2">
    <source>
        <dbReference type="PROSITE" id="PS50222"/>
    </source>
</evidence>
<dbReference type="Pfam" id="PF13202">
    <property type="entry name" value="EF-hand_5"/>
    <property type="match status" value="3"/>
</dbReference>
<feature type="chain" id="PRO_5018598526" evidence="1">
    <location>
        <begin position="26"/>
        <end position="213"/>
    </location>
</feature>
<keyword evidence="4" id="KW-1185">Reference proteome</keyword>
<dbReference type="SUPFAM" id="SSF47473">
    <property type="entry name" value="EF-hand"/>
    <property type="match status" value="1"/>
</dbReference>
<comment type="caution">
    <text evidence="3">The sequence shown here is derived from an EMBL/GenBank/DDBJ whole genome shotgun (WGS) entry which is preliminary data.</text>
</comment>
<feature type="domain" description="EF-hand" evidence="2">
    <location>
        <begin position="148"/>
        <end position="183"/>
    </location>
</feature>
<dbReference type="InterPro" id="IPR002048">
    <property type="entry name" value="EF_hand_dom"/>
</dbReference>
<dbReference type="InterPro" id="IPR018247">
    <property type="entry name" value="EF_Hand_1_Ca_BS"/>
</dbReference>
<evidence type="ECO:0000313" key="3">
    <source>
        <dbReference type="EMBL" id="RKF07965.1"/>
    </source>
</evidence>
<dbReference type="EMBL" id="QFWV02000004">
    <property type="protein sequence ID" value="RKF07965.1"/>
    <property type="molecule type" value="Genomic_DNA"/>
</dbReference>
<gene>
    <name evidence="3" type="ORF">DEM25_008105</name>
</gene>
<name>A0A3A8ADP6_9HYPH</name>
<evidence type="ECO:0000256" key="1">
    <source>
        <dbReference type="SAM" id="SignalP"/>
    </source>
</evidence>
<protein>
    <submittedName>
        <fullName evidence="3">Calcium-binding protein</fullName>
    </submittedName>
</protein>